<protein>
    <submittedName>
        <fullName evidence="2">Uncharacterized protein</fullName>
    </submittedName>
</protein>
<keyword evidence="3" id="KW-1185">Reference proteome</keyword>
<organism evidence="2 3">
    <name type="scientific">Sphingobacterium spiritivorum ATCC 33861</name>
    <dbReference type="NCBI Taxonomy" id="525373"/>
    <lineage>
        <taxon>Bacteria</taxon>
        <taxon>Pseudomonadati</taxon>
        <taxon>Bacteroidota</taxon>
        <taxon>Sphingobacteriia</taxon>
        <taxon>Sphingobacteriales</taxon>
        <taxon>Sphingobacteriaceae</taxon>
        <taxon>Sphingobacterium</taxon>
    </lineage>
</organism>
<gene>
    <name evidence="2" type="ORF">HMPREF0766_10813</name>
</gene>
<dbReference type="STRING" id="525373.HMPREF0766_10813"/>
<dbReference type="Proteomes" id="UP000006258">
    <property type="component" value="Unassembled WGS sequence"/>
</dbReference>
<keyword evidence="1" id="KW-0472">Membrane</keyword>
<dbReference type="AlphaFoldDB" id="D7VIJ4"/>
<evidence type="ECO:0000256" key="1">
    <source>
        <dbReference type="SAM" id="Phobius"/>
    </source>
</evidence>
<evidence type="ECO:0000313" key="3">
    <source>
        <dbReference type="Proteomes" id="UP000006258"/>
    </source>
</evidence>
<sequence length="50" mass="5875">MQILFTEVDDLAVGVFYTVVWLFNRILLNLIPLLFSFLPFDNPCTCPDYF</sequence>
<feature type="transmembrane region" description="Helical" evidence="1">
    <location>
        <begin position="12"/>
        <end position="35"/>
    </location>
</feature>
<proteinExistence type="predicted"/>
<keyword evidence="1" id="KW-0812">Transmembrane</keyword>
<evidence type="ECO:0000313" key="2">
    <source>
        <dbReference type="EMBL" id="EFK59896.1"/>
    </source>
</evidence>
<name>D7VIJ4_SPHSI</name>
<comment type="caution">
    <text evidence="2">The sequence shown here is derived from an EMBL/GenBank/DDBJ whole genome shotgun (WGS) entry which is preliminary data.</text>
</comment>
<accession>D7VIJ4</accession>
<reference evidence="2" key="1">
    <citation type="submission" date="2010-07" db="EMBL/GenBank/DDBJ databases">
        <authorList>
            <person name="Muzny D."/>
            <person name="Qin X."/>
            <person name="Buhay C."/>
            <person name="Dugan-Rocha S."/>
            <person name="Ding Y."/>
            <person name="Chen G."/>
            <person name="Hawes A."/>
            <person name="Holder M."/>
            <person name="Jhangiani S."/>
            <person name="Johnson A."/>
            <person name="Khan Z."/>
            <person name="Li Z."/>
            <person name="Liu W."/>
            <person name="Liu X."/>
            <person name="Perez L."/>
            <person name="Shen H."/>
            <person name="Wang Q."/>
            <person name="Watt J."/>
            <person name="Xi L."/>
            <person name="Xin Y."/>
            <person name="Zhou J."/>
            <person name="Deng J."/>
            <person name="Jiang H."/>
            <person name="Liu Y."/>
            <person name="Qu J."/>
            <person name="Song X.-Z."/>
            <person name="Zhang L."/>
            <person name="Villasana D."/>
            <person name="Johnson A."/>
            <person name="Liu J."/>
            <person name="Liyanage D."/>
            <person name="Lorensuhewa L."/>
            <person name="Robinson T."/>
            <person name="Song A."/>
            <person name="Song B.-B."/>
            <person name="Dinh H."/>
            <person name="Thornton R."/>
            <person name="Coyle M."/>
            <person name="Francisco L."/>
            <person name="Jackson L."/>
            <person name="Javaid M."/>
            <person name="Korchina V."/>
            <person name="Kovar C."/>
            <person name="Mata R."/>
            <person name="Mathew T."/>
            <person name="Ngo R."/>
            <person name="Nguyen L."/>
            <person name="Nguyen N."/>
            <person name="Okwuonu G."/>
            <person name="Ongeri F."/>
            <person name="Pham C."/>
            <person name="Simmons D."/>
            <person name="Wilczek-Boney K."/>
            <person name="Hale W."/>
            <person name="Jakkamsetti A."/>
            <person name="Pham P."/>
            <person name="Ruth R."/>
            <person name="San Lucas F."/>
            <person name="Warren J."/>
            <person name="Zhang J."/>
            <person name="Zhao Z."/>
            <person name="Zhou C."/>
            <person name="Zhu D."/>
            <person name="Lee S."/>
            <person name="Bess C."/>
            <person name="Blankenburg K."/>
            <person name="Forbes L."/>
            <person name="Fu Q."/>
            <person name="Gubbala S."/>
            <person name="Hirani K."/>
            <person name="Jayaseelan J.C."/>
            <person name="Lara F."/>
            <person name="Munidasa M."/>
            <person name="Palculict T."/>
            <person name="Patil S."/>
            <person name="Pu L.-L."/>
            <person name="Saada N."/>
            <person name="Tang L."/>
            <person name="Weissenberger G."/>
            <person name="Zhu Y."/>
            <person name="Hemphill L."/>
            <person name="Shang Y."/>
            <person name="Youmans B."/>
            <person name="Ayvaz T."/>
            <person name="Ross M."/>
            <person name="Santibanez J."/>
            <person name="Aqrawi P."/>
            <person name="Gross S."/>
            <person name="Joshi V."/>
            <person name="Fowler G."/>
            <person name="Nazareth L."/>
            <person name="Reid J."/>
            <person name="Worley K."/>
            <person name="Petrosino J."/>
            <person name="Highlander S."/>
            <person name="Gibbs R."/>
        </authorList>
    </citation>
    <scope>NUCLEOTIDE SEQUENCE [LARGE SCALE GENOMIC DNA]</scope>
    <source>
        <strain evidence="2">ATCC 33861</strain>
    </source>
</reference>
<keyword evidence="1" id="KW-1133">Transmembrane helix</keyword>
<dbReference type="HOGENOM" id="CLU_3122809_0_0_10"/>
<dbReference type="EMBL" id="ACHA02000002">
    <property type="protein sequence ID" value="EFK59896.1"/>
    <property type="molecule type" value="Genomic_DNA"/>
</dbReference>